<dbReference type="Proteomes" id="UP000014140">
    <property type="component" value="Unassembled WGS sequence"/>
</dbReference>
<keyword evidence="10" id="KW-1185">Reference proteome</keyword>
<dbReference type="PANTHER" id="PTHR30480:SF13">
    <property type="entry name" value="BETA-HEXOSAMINIDASE"/>
    <property type="match status" value="1"/>
</dbReference>
<dbReference type="PANTHER" id="PTHR30480">
    <property type="entry name" value="BETA-HEXOSAMINIDASE-RELATED"/>
    <property type="match status" value="1"/>
</dbReference>
<dbReference type="EC" id="3.2.1.52" evidence="3"/>
<accession>S0GL03</accession>
<evidence type="ECO:0000313" key="9">
    <source>
        <dbReference type="EMBL" id="EOS12578.1"/>
    </source>
</evidence>
<comment type="catalytic activity">
    <reaction evidence="1">
        <text>Hydrolysis of terminal non-reducing N-acetyl-D-hexosamine residues in N-acetyl-beta-D-hexosaminides.</text>
        <dbReference type="EC" id="3.2.1.52"/>
    </reaction>
</comment>
<feature type="domain" description="Glycoside hydrolase family 3 N-terminal" evidence="8">
    <location>
        <begin position="73"/>
        <end position="385"/>
    </location>
</feature>
<evidence type="ECO:0000259" key="8">
    <source>
        <dbReference type="Pfam" id="PF00933"/>
    </source>
</evidence>
<dbReference type="Gene3D" id="3.40.710.10">
    <property type="entry name" value="DD-peptidase/beta-lactamase superfamily"/>
    <property type="match status" value="1"/>
</dbReference>
<dbReference type="Pfam" id="PF00144">
    <property type="entry name" value="Beta-lactamase"/>
    <property type="match status" value="1"/>
</dbReference>
<dbReference type="SUPFAM" id="SSF51445">
    <property type="entry name" value="(Trans)glycosidases"/>
    <property type="match status" value="1"/>
</dbReference>
<keyword evidence="4" id="KW-0378">Hydrolase</keyword>
<dbReference type="PATRIC" id="fig|1235789.3.peg.5704"/>
<evidence type="ECO:0000256" key="1">
    <source>
        <dbReference type="ARBA" id="ARBA00001231"/>
    </source>
</evidence>
<dbReference type="InterPro" id="IPR017853">
    <property type="entry name" value="GH"/>
</dbReference>
<dbReference type="SUPFAM" id="SSF56601">
    <property type="entry name" value="beta-lactamase/transpeptidase-like"/>
    <property type="match status" value="1"/>
</dbReference>
<dbReference type="Gene3D" id="3.40.50.1700">
    <property type="entry name" value="Glycoside hydrolase family 3 C-terminal domain"/>
    <property type="match status" value="1"/>
</dbReference>
<dbReference type="InterPro" id="IPR050226">
    <property type="entry name" value="NagZ_Beta-hexosaminidase"/>
</dbReference>
<organism evidence="9 10">
    <name type="scientific">Parabacteroides goldsteinii dnLKV18</name>
    <dbReference type="NCBI Taxonomy" id="1235789"/>
    <lineage>
        <taxon>Bacteria</taxon>
        <taxon>Pseudomonadati</taxon>
        <taxon>Bacteroidota</taxon>
        <taxon>Bacteroidia</taxon>
        <taxon>Bacteroidales</taxon>
        <taxon>Tannerellaceae</taxon>
        <taxon>Parabacteroides</taxon>
    </lineage>
</organism>
<reference evidence="9 10" key="1">
    <citation type="submission" date="2013-04" db="EMBL/GenBank/DDBJ databases">
        <title>The Genome Sequence of Parabacteroides goldsteinii dnLKV18.</title>
        <authorList>
            <consortium name="The Broad Institute Genomics Platform"/>
            <consortium name="The Broad Institute Genome Sequencing Center for Infectious Disease"/>
            <person name="Earl A."/>
            <person name="Xavier R."/>
            <person name="Kuhn K."/>
            <person name="Stappenbeck T."/>
            <person name="Walker B."/>
            <person name="Young S."/>
            <person name="Zeng Q."/>
            <person name="Gargeya S."/>
            <person name="Fitzgerald M."/>
            <person name="Haas B."/>
            <person name="Abouelleil A."/>
            <person name="Allen A.W."/>
            <person name="Alvarado L."/>
            <person name="Arachchi H.M."/>
            <person name="Berlin A.M."/>
            <person name="Chapman S.B."/>
            <person name="Gainer-Dewar J."/>
            <person name="Goldberg J."/>
            <person name="Griggs A."/>
            <person name="Gujja S."/>
            <person name="Hansen M."/>
            <person name="Howarth C."/>
            <person name="Imamovic A."/>
            <person name="Ireland A."/>
            <person name="Larimer J."/>
            <person name="McCowan C."/>
            <person name="Murphy C."/>
            <person name="Pearson M."/>
            <person name="Poon T.W."/>
            <person name="Priest M."/>
            <person name="Roberts A."/>
            <person name="Saif S."/>
            <person name="Shea T."/>
            <person name="Sisk P."/>
            <person name="Sykes S."/>
            <person name="Wortman J."/>
            <person name="Nusbaum C."/>
            <person name="Birren B."/>
        </authorList>
    </citation>
    <scope>NUCLEOTIDE SEQUENCE [LARGE SCALE GENOMIC DNA]</scope>
    <source>
        <strain evidence="10">dnLKV18</strain>
    </source>
</reference>
<name>S0GL03_9BACT</name>
<evidence type="ECO:0000256" key="2">
    <source>
        <dbReference type="ARBA" id="ARBA00005336"/>
    </source>
</evidence>
<dbReference type="InterPro" id="IPR012338">
    <property type="entry name" value="Beta-lactam/transpept-like"/>
</dbReference>
<comment type="similarity">
    <text evidence="2">Belongs to the glycosyl hydrolase 3 family.</text>
</comment>
<dbReference type="GO" id="GO:0009254">
    <property type="term" value="P:peptidoglycan turnover"/>
    <property type="evidence" value="ECO:0007669"/>
    <property type="project" value="TreeGrafter"/>
</dbReference>
<evidence type="ECO:0000259" key="7">
    <source>
        <dbReference type="Pfam" id="PF00144"/>
    </source>
</evidence>
<dbReference type="GO" id="GO:0005975">
    <property type="term" value="P:carbohydrate metabolic process"/>
    <property type="evidence" value="ECO:0007669"/>
    <property type="project" value="InterPro"/>
</dbReference>
<dbReference type="InterPro" id="IPR001764">
    <property type="entry name" value="Glyco_hydro_3_N"/>
</dbReference>
<dbReference type="HOGENOM" id="CLU_012120_0_0_10"/>
<dbReference type="PRINTS" id="PR00133">
    <property type="entry name" value="GLHYDRLASE3"/>
</dbReference>
<dbReference type="InterPro" id="IPR036962">
    <property type="entry name" value="Glyco_hydro_3_N_sf"/>
</dbReference>
<dbReference type="Gene3D" id="3.20.20.300">
    <property type="entry name" value="Glycoside hydrolase, family 3, N-terminal domain"/>
    <property type="match status" value="1"/>
</dbReference>
<evidence type="ECO:0000256" key="6">
    <source>
        <dbReference type="SAM" id="MobiDB-lite"/>
    </source>
</evidence>
<dbReference type="GO" id="GO:0004563">
    <property type="term" value="F:beta-N-acetylhexosaminidase activity"/>
    <property type="evidence" value="ECO:0007669"/>
    <property type="project" value="UniProtKB-EC"/>
</dbReference>
<protein>
    <recommendedName>
        <fullName evidence="3">beta-N-acetylhexosaminidase</fullName>
        <ecNumber evidence="3">3.2.1.52</ecNumber>
    </recommendedName>
</protein>
<dbReference type="InterPro" id="IPR001466">
    <property type="entry name" value="Beta-lactam-related"/>
</dbReference>
<comment type="caution">
    <text evidence="9">The sequence shown here is derived from an EMBL/GenBank/DDBJ whole genome shotgun (WGS) entry which is preliminary data.</text>
</comment>
<evidence type="ECO:0000313" key="10">
    <source>
        <dbReference type="Proteomes" id="UP000014140"/>
    </source>
</evidence>
<evidence type="ECO:0000256" key="4">
    <source>
        <dbReference type="ARBA" id="ARBA00022801"/>
    </source>
</evidence>
<dbReference type="Pfam" id="PF00933">
    <property type="entry name" value="Glyco_hydro_3"/>
    <property type="match status" value="1"/>
</dbReference>
<feature type="domain" description="Beta-lactamase-related" evidence="7">
    <location>
        <begin position="613"/>
        <end position="997"/>
    </location>
</feature>
<dbReference type="EMBL" id="ASSQ01000028">
    <property type="protein sequence ID" value="EOS12578.1"/>
    <property type="molecule type" value="Genomic_DNA"/>
</dbReference>
<sequence length="1024" mass="114709">MNYRHSIETIQLIFLFLVDNNDNVKMRKILTMLLCSVCLLTAKAQTIPNMYRNVDQAKMNHWVDSVFDKMSYDERIGQLFMVISEPKSDNRTMQRLMRYVNEIKLGGILFHKGNPVTQAEVTNRLQKASRVPMFVSLDGEWGLSMRLSGTTRFPKNMMLGAIEDDKLITEYGKEVARQCKEMGIQINFAPDIDVNSNTDNPVIGLRSFGENPRAVADKGIAYARGLETAGIISVAKHFPGHGDTSDDSHNTLPAVHHDRARLDSVELYPFKRYIYDGYAGVMTGHLYVPALDKTRNLPSSFSRPIVTGLLQEELGFRGLCFTDALAMKGATTKKSDNPSVKALLAGNDILLAPAAPINDFTAVKEAIDEGILSIEDIEAKCIKILQYKYITGLDKYRPIETKGLSKRLNSPHAAWLAAKLNAEAITLLKNESDMVPLRQLDKKKIAALSIGSPAGNEFQEMLGRYDSIACFSISRSSTAAQIQHVYRQLEKYDVIICGVHTVRIPESLQLRQLATKKELVYAFFTLPYFCKEYKSSIMKAKAVVMGYEGTPLAQEYAAQVIFGGIPAKGKLPVTIPGVFHAGAGIFTEKTRLGYHEPEEVGANPIRLDVIGSIAEEGLEENAYPGCQVLVAKDGMIIYDKAFGYFDYDQSRKVQENCVYDLASASKAAGTLLAVMKAYDEKKFTLNNKIADFLPELKGSNKKDLNIKELLYHQSGVVSTINFYLNAIDKDSYKGSLYSSVKNATHPVRFDAKTYVRNDFNYLPDLVSTEKKPGFTTEVARNFYLHDSFKDSIMQEIKDSRLGTRGKYVYSCVNFIMLKMMVENQMKQPMDQLLHNDFYSRLGAWHTTYNPLKRIDSLQIVPTENDQFVRRQLLRGYVHDEAAAFQGGVSGNAGLFSNANDLAKVLQLFLNQGTYGNEQYLSTETCRLFTQSKSPTSRRGLGFDKPAPGTHKGSPCSSLTPPSVYGHTGFTGTCFWVDPDNQLLYIFLCNRVNPSRANNKLSQLDIRKRIQDAIYKAIDRKSQKD</sequence>
<dbReference type="InterPro" id="IPR036881">
    <property type="entry name" value="Glyco_hydro_3_C_sf"/>
</dbReference>
<evidence type="ECO:0000256" key="3">
    <source>
        <dbReference type="ARBA" id="ARBA00012663"/>
    </source>
</evidence>
<dbReference type="SUPFAM" id="SSF52279">
    <property type="entry name" value="Beta-D-glucan exohydrolase, C-terminal domain"/>
    <property type="match status" value="1"/>
</dbReference>
<evidence type="ECO:0000256" key="5">
    <source>
        <dbReference type="ARBA" id="ARBA00023295"/>
    </source>
</evidence>
<proteinExistence type="inferred from homology"/>
<feature type="region of interest" description="Disordered" evidence="6">
    <location>
        <begin position="930"/>
        <end position="956"/>
    </location>
</feature>
<keyword evidence="5" id="KW-0326">Glycosidase</keyword>
<gene>
    <name evidence="9" type="ORF">C803_05709</name>
</gene>
<dbReference type="AlphaFoldDB" id="S0GL03"/>